<dbReference type="SUPFAM" id="SSF50249">
    <property type="entry name" value="Nucleic acid-binding proteins"/>
    <property type="match status" value="1"/>
</dbReference>
<organism evidence="6 7">
    <name type="scientific">Litoribacter ruber</name>
    <dbReference type="NCBI Taxonomy" id="702568"/>
    <lineage>
        <taxon>Bacteria</taxon>
        <taxon>Pseudomonadati</taxon>
        <taxon>Bacteroidota</taxon>
        <taxon>Cytophagia</taxon>
        <taxon>Cytophagales</taxon>
        <taxon>Cyclobacteriaceae</taxon>
        <taxon>Litoribacter</taxon>
    </lineage>
</organism>
<dbReference type="Proteomes" id="UP001319104">
    <property type="component" value="Unassembled WGS sequence"/>
</dbReference>
<proteinExistence type="inferred from homology"/>
<evidence type="ECO:0000256" key="1">
    <source>
        <dbReference type="ARBA" id="ARBA00022763"/>
    </source>
</evidence>
<evidence type="ECO:0000256" key="3">
    <source>
        <dbReference type="ARBA" id="ARBA00023204"/>
    </source>
</evidence>
<reference evidence="6 7" key="1">
    <citation type="submission" date="2021-05" db="EMBL/GenBank/DDBJ databases">
        <authorList>
            <person name="Zhang Z.D."/>
            <person name="Osman G."/>
        </authorList>
    </citation>
    <scope>NUCLEOTIDE SEQUENCE [LARGE SCALE GENOMIC DNA]</scope>
    <source>
        <strain evidence="6 7">KCTC 32217</strain>
    </source>
</reference>
<keyword evidence="3 4" id="KW-0234">DNA repair</keyword>
<comment type="similarity">
    <text evidence="4">Belongs to the RecO family.</text>
</comment>
<dbReference type="Pfam" id="PF02565">
    <property type="entry name" value="RecO_C"/>
    <property type="match status" value="1"/>
</dbReference>
<comment type="caution">
    <text evidence="6">The sequence shown here is derived from an EMBL/GenBank/DDBJ whole genome shotgun (WGS) entry which is preliminary data.</text>
</comment>
<dbReference type="GO" id="GO:0043590">
    <property type="term" value="C:bacterial nucleoid"/>
    <property type="evidence" value="ECO:0007669"/>
    <property type="project" value="TreeGrafter"/>
</dbReference>
<dbReference type="GO" id="GO:0006302">
    <property type="term" value="P:double-strand break repair"/>
    <property type="evidence" value="ECO:0007669"/>
    <property type="project" value="TreeGrafter"/>
</dbReference>
<dbReference type="InterPro" id="IPR003717">
    <property type="entry name" value="RecO"/>
</dbReference>
<evidence type="ECO:0000259" key="5">
    <source>
        <dbReference type="Pfam" id="PF11967"/>
    </source>
</evidence>
<dbReference type="Gene3D" id="2.40.50.140">
    <property type="entry name" value="Nucleic acid-binding proteins"/>
    <property type="match status" value="1"/>
</dbReference>
<evidence type="ECO:0000313" key="6">
    <source>
        <dbReference type="EMBL" id="MBS9524192.1"/>
    </source>
</evidence>
<dbReference type="InterPro" id="IPR012340">
    <property type="entry name" value="NA-bd_OB-fold"/>
</dbReference>
<evidence type="ECO:0000256" key="2">
    <source>
        <dbReference type="ARBA" id="ARBA00023172"/>
    </source>
</evidence>
<feature type="domain" description="DNA replication/recombination mediator RecO N-terminal" evidence="5">
    <location>
        <begin position="1"/>
        <end position="78"/>
    </location>
</feature>
<name>A0AAP2CHE7_9BACT</name>
<keyword evidence="1 4" id="KW-0227">DNA damage</keyword>
<dbReference type="RefSeq" id="WP_213945058.1">
    <property type="nucleotide sequence ID" value="NZ_JAHCMY010000004.1"/>
</dbReference>
<evidence type="ECO:0000313" key="7">
    <source>
        <dbReference type="Proteomes" id="UP001319104"/>
    </source>
</evidence>
<dbReference type="PANTHER" id="PTHR33991:SF1">
    <property type="entry name" value="DNA REPAIR PROTEIN RECO"/>
    <property type="match status" value="1"/>
</dbReference>
<dbReference type="HAMAP" id="MF_00201">
    <property type="entry name" value="RecO"/>
    <property type="match status" value="1"/>
</dbReference>
<dbReference type="PANTHER" id="PTHR33991">
    <property type="entry name" value="DNA REPAIR PROTEIN RECO"/>
    <property type="match status" value="1"/>
</dbReference>
<dbReference type="GO" id="GO:0006310">
    <property type="term" value="P:DNA recombination"/>
    <property type="evidence" value="ECO:0007669"/>
    <property type="project" value="UniProtKB-UniRule"/>
</dbReference>
<protein>
    <recommendedName>
        <fullName evidence="4">DNA repair protein RecO</fullName>
    </recommendedName>
    <alternativeName>
        <fullName evidence="4">Recombination protein O</fullName>
    </alternativeName>
</protein>
<sequence length="228" mass="26505">MLRKTSGIVISYLKYRETSIIVKIFTRELGLKSYIVNSVRSSKAKTKMGFFQPLTILELVVYDKEKANLNRISEVKLKLPYHFIPFDFQRSGVAMFVGEVLGKVIYEDYQNEALFDFLTHALSHLDQESTRLHLYPQSFLLETAKFLGFGSDDPHELFSQLYGLDQQDDFIREEKGYLGELMDDPFSNDLKVPSIFRKKMLDDLLSFYKMHVEGFAELKSIKVLRSLN</sequence>
<dbReference type="NCBIfam" id="TIGR00613">
    <property type="entry name" value="reco"/>
    <property type="match status" value="1"/>
</dbReference>
<evidence type="ECO:0000256" key="4">
    <source>
        <dbReference type="HAMAP-Rule" id="MF_00201"/>
    </source>
</evidence>
<keyword evidence="7" id="KW-1185">Reference proteome</keyword>
<dbReference type="AlphaFoldDB" id="A0AAP2CHE7"/>
<dbReference type="EMBL" id="JAHCMY010000004">
    <property type="protein sequence ID" value="MBS9524192.1"/>
    <property type="molecule type" value="Genomic_DNA"/>
</dbReference>
<keyword evidence="2 4" id="KW-0233">DNA recombination</keyword>
<dbReference type="InterPro" id="IPR022572">
    <property type="entry name" value="DNA_rep/recomb_RecO_N"/>
</dbReference>
<comment type="function">
    <text evidence="4">Involved in DNA repair and RecF pathway recombination.</text>
</comment>
<accession>A0AAP2CHE7</accession>
<dbReference type="Pfam" id="PF11967">
    <property type="entry name" value="RecO_N"/>
    <property type="match status" value="1"/>
</dbReference>
<gene>
    <name evidence="4 6" type="primary">recO</name>
    <name evidence="6" type="ORF">KI659_09220</name>
</gene>